<accession>A0A2A5WDK6</accession>
<evidence type="ECO:0008006" key="7">
    <source>
        <dbReference type="Google" id="ProtNLM"/>
    </source>
</evidence>
<feature type="repeat" description="NHL" evidence="4">
    <location>
        <begin position="141"/>
        <end position="188"/>
    </location>
</feature>
<feature type="repeat" description="NHL" evidence="4">
    <location>
        <begin position="82"/>
        <end position="134"/>
    </location>
</feature>
<evidence type="ECO:0000313" key="6">
    <source>
        <dbReference type="Proteomes" id="UP000219329"/>
    </source>
</evidence>
<proteinExistence type="predicted"/>
<dbReference type="GO" id="GO:0005576">
    <property type="term" value="C:extracellular region"/>
    <property type="evidence" value="ECO:0007669"/>
    <property type="project" value="TreeGrafter"/>
</dbReference>
<dbReference type="PANTHER" id="PTHR10680">
    <property type="entry name" value="PEPTIDYL-GLYCINE ALPHA-AMIDATING MONOOXYGENASE"/>
    <property type="match status" value="1"/>
</dbReference>
<dbReference type="AlphaFoldDB" id="A0A2A5WDK6"/>
<dbReference type="Pfam" id="PF06739">
    <property type="entry name" value="SBBP"/>
    <property type="match status" value="1"/>
</dbReference>
<evidence type="ECO:0000256" key="4">
    <source>
        <dbReference type="PROSITE-ProRule" id="PRU00504"/>
    </source>
</evidence>
<keyword evidence="3" id="KW-0325">Glycoprotein</keyword>
<feature type="repeat" description="NHL" evidence="4">
    <location>
        <begin position="196"/>
        <end position="235"/>
    </location>
</feature>
<dbReference type="PANTHER" id="PTHR10680:SF14">
    <property type="entry name" value="PEPTIDYL-GLYCINE ALPHA-AMIDATING MONOOXYGENASE"/>
    <property type="match status" value="1"/>
</dbReference>
<keyword evidence="2" id="KW-0677">Repeat</keyword>
<name>A0A2A5WDK6_9GAMM</name>
<gene>
    <name evidence="5" type="ORF">CNF02_04970</name>
</gene>
<evidence type="ECO:0000313" key="5">
    <source>
        <dbReference type="EMBL" id="PDH34364.1"/>
    </source>
</evidence>
<dbReference type="Proteomes" id="UP000219329">
    <property type="component" value="Unassembled WGS sequence"/>
</dbReference>
<protein>
    <recommendedName>
        <fullName evidence="7">6-bladed beta-propeller</fullName>
    </recommendedName>
</protein>
<dbReference type="InterPro" id="IPR011042">
    <property type="entry name" value="6-blade_b-propeller_TolB-like"/>
</dbReference>
<dbReference type="PROSITE" id="PS51125">
    <property type="entry name" value="NHL"/>
    <property type="match status" value="3"/>
</dbReference>
<evidence type="ECO:0000256" key="1">
    <source>
        <dbReference type="ARBA" id="ARBA00022729"/>
    </source>
</evidence>
<comment type="caution">
    <text evidence="5">The sequence shown here is derived from an EMBL/GenBank/DDBJ whole genome shotgun (WGS) entry which is preliminary data.</text>
</comment>
<dbReference type="Pfam" id="PF01436">
    <property type="entry name" value="NHL"/>
    <property type="match status" value="1"/>
</dbReference>
<keyword evidence="1" id="KW-0732">Signal</keyword>
<sequence length="336" mass="36706">MSAIFLLSISMGVSGQSNPYRNVNWATLPDGRTWGAVGDLDVAPDGEHIWAVVRCDATALDRFGNECLDSDLDSILKFNKDGEVVESFGGGMFIWPHGIDVDRDGNIYVTDAVSDGAIPDGDTRGHQVIKFSPTGDVLLVLGTPGVQGSANDQFTSPADVVVADNGDIFIADGHNNNGNNRVMKFDQNGQFLMSWGQTGYGPSEFRALHTIAMDQRGRIFVGDRSNNRLQLFEQDGTYINQWTQFGRPSGIFFDEYDNIYVADSESDVEQNPGWEMGIRIGDANLGWVDEFVLYAPGDPFVIRGTGAEFVAVDSAGNMFGGEPVPRNLQKYVKVRP</sequence>
<dbReference type="InterPro" id="IPR001258">
    <property type="entry name" value="NHL_repeat"/>
</dbReference>
<dbReference type="CDD" id="cd14958">
    <property type="entry name" value="NHL_PAL_like"/>
    <property type="match status" value="1"/>
</dbReference>
<dbReference type="EMBL" id="NTJZ01000004">
    <property type="protein sequence ID" value="PDH34364.1"/>
    <property type="molecule type" value="Genomic_DNA"/>
</dbReference>
<evidence type="ECO:0000256" key="3">
    <source>
        <dbReference type="ARBA" id="ARBA00023180"/>
    </source>
</evidence>
<dbReference type="SUPFAM" id="SSF63829">
    <property type="entry name" value="Calcium-dependent phosphotriesterase"/>
    <property type="match status" value="1"/>
</dbReference>
<evidence type="ECO:0000256" key="2">
    <source>
        <dbReference type="ARBA" id="ARBA00022737"/>
    </source>
</evidence>
<dbReference type="Gene3D" id="2.120.10.30">
    <property type="entry name" value="TolB, C-terminal domain"/>
    <property type="match status" value="1"/>
</dbReference>
<reference evidence="5 6" key="1">
    <citation type="submission" date="2017-08" db="EMBL/GenBank/DDBJ databases">
        <title>Fine stratification of microbial communities through a metagenomic profile of the photic zone.</title>
        <authorList>
            <person name="Haro-Moreno J.M."/>
            <person name="Lopez-Perez M."/>
            <person name="De La Torre J."/>
            <person name="Picazo A."/>
            <person name="Camacho A."/>
            <person name="Rodriguez-Valera F."/>
        </authorList>
    </citation>
    <scope>NUCLEOTIDE SEQUENCE [LARGE SCALE GENOMIC DNA]</scope>
    <source>
        <strain evidence="5">MED-G28</strain>
    </source>
</reference>
<dbReference type="InterPro" id="IPR010620">
    <property type="entry name" value="SBBP_repeat"/>
</dbReference>
<organism evidence="5 6">
    <name type="scientific">OM182 bacterium MED-G28</name>
    <dbReference type="NCBI Taxonomy" id="1986256"/>
    <lineage>
        <taxon>Bacteria</taxon>
        <taxon>Pseudomonadati</taxon>
        <taxon>Pseudomonadota</taxon>
        <taxon>Gammaproteobacteria</taxon>
        <taxon>OMG group</taxon>
        <taxon>OM182 clade</taxon>
    </lineage>
</organism>